<comment type="caution">
    <text evidence="5">The sequence shown here is derived from an EMBL/GenBank/DDBJ whole genome shotgun (WGS) entry which is preliminary data.</text>
</comment>
<keyword evidence="1" id="KW-0479">Metal-binding</keyword>
<dbReference type="InterPro" id="IPR052911">
    <property type="entry name" value="Corrinoid_activation_enz"/>
</dbReference>
<keyword evidence="3" id="KW-0411">Iron-sulfur</keyword>
<evidence type="ECO:0000256" key="2">
    <source>
        <dbReference type="ARBA" id="ARBA00023004"/>
    </source>
</evidence>
<dbReference type="GO" id="GO:0051536">
    <property type="term" value="F:iron-sulfur cluster binding"/>
    <property type="evidence" value="ECO:0007669"/>
    <property type="project" value="UniProtKB-KW"/>
</dbReference>
<protein>
    <submittedName>
        <fullName evidence="5">4Fe-4S ferredoxin</fullName>
    </submittedName>
</protein>
<dbReference type="Proteomes" id="UP000229740">
    <property type="component" value="Unassembled WGS sequence"/>
</dbReference>
<feature type="domain" description="4Fe-4S ferredoxin-type" evidence="4">
    <location>
        <begin position="4"/>
        <end position="33"/>
    </location>
</feature>
<dbReference type="Gene3D" id="3.30.70.20">
    <property type="match status" value="1"/>
</dbReference>
<keyword evidence="2" id="KW-0408">Iron</keyword>
<evidence type="ECO:0000256" key="3">
    <source>
        <dbReference type="ARBA" id="ARBA00023014"/>
    </source>
</evidence>
<evidence type="ECO:0000259" key="4">
    <source>
        <dbReference type="PROSITE" id="PS51379"/>
    </source>
</evidence>
<feature type="domain" description="4Fe-4S ferredoxin-type" evidence="4">
    <location>
        <begin position="37"/>
        <end position="67"/>
    </location>
</feature>
<proteinExistence type="predicted"/>
<accession>A0A2G6EAH2</accession>
<dbReference type="PANTHER" id="PTHR42895:SF1">
    <property type="entry name" value="IRON-SULFUR CLUSTER PROTEIN"/>
    <property type="match status" value="1"/>
</dbReference>
<dbReference type="InterPro" id="IPR017900">
    <property type="entry name" value="4Fe4S_Fe_S_CS"/>
</dbReference>
<gene>
    <name evidence="5" type="ORF">CSB45_02680</name>
</gene>
<name>A0A2G6EAH2_9BACT</name>
<dbReference type="PROSITE" id="PS51379">
    <property type="entry name" value="4FE4S_FER_2"/>
    <property type="match status" value="2"/>
</dbReference>
<dbReference type="Pfam" id="PF12838">
    <property type="entry name" value="Fer4_7"/>
    <property type="match status" value="1"/>
</dbReference>
<evidence type="ECO:0000313" key="5">
    <source>
        <dbReference type="EMBL" id="PID58957.1"/>
    </source>
</evidence>
<dbReference type="SUPFAM" id="SSF54862">
    <property type="entry name" value="4Fe-4S ferredoxins"/>
    <property type="match status" value="1"/>
</dbReference>
<evidence type="ECO:0000256" key="1">
    <source>
        <dbReference type="ARBA" id="ARBA00022723"/>
    </source>
</evidence>
<dbReference type="AlphaFoldDB" id="A0A2G6EAH2"/>
<dbReference type="InterPro" id="IPR017896">
    <property type="entry name" value="4Fe4S_Fe-S-bd"/>
</dbReference>
<dbReference type="PROSITE" id="PS00198">
    <property type="entry name" value="4FE4S_FER_1"/>
    <property type="match status" value="1"/>
</dbReference>
<reference evidence="5 6" key="1">
    <citation type="submission" date="2017-10" db="EMBL/GenBank/DDBJ databases">
        <title>Novel microbial diversity and functional potential in the marine mammal oral microbiome.</title>
        <authorList>
            <person name="Dudek N.K."/>
            <person name="Sun C.L."/>
            <person name="Burstein D."/>
            <person name="Kantor R.S."/>
            <person name="Aliaga Goltsman D.S."/>
            <person name="Bik E.M."/>
            <person name="Thomas B.C."/>
            <person name="Banfield J.F."/>
            <person name="Relman D.A."/>
        </authorList>
    </citation>
    <scope>NUCLEOTIDE SEQUENCE [LARGE SCALE GENOMIC DNA]</scope>
    <source>
        <strain evidence="5">DOLZORAL124_49_17</strain>
    </source>
</reference>
<evidence type="ECO:0000313" key="6">
    <source>
        <dbReference type="Proteomes" id="UP000229740"/>
    </source>
</evidence>
<dbReference type="PANTHER" id="PTHR42895">
    <property type="entry name" value="IRON-SULFUR CLUSTER-BINDING PROTEIN-RELATED"/>
    <property type="match status" value="1"/>
</dbReference>
<sequence length="271" mass="29772">MQRKIIHIDDALCNGCEQCIPACPEQAIQIVETSDGPKARLVKELYCDGLGACLGNCPTGALTIEEREAEAYDDEATMERIKELAPDRLAAHKRHLAEHAAEMTHSTAEAPAFVCPSLRMLQIDREESAHSVPENANAVVFPSQLRQWPVQLHLVPPSAPYFKNAAVCIVADCVPFAYANFHQDFLKGEDRAIAVGCPKLDDTRAYLEKISQIIVLGRPKSITIVKMEVPCCSGLVRIVEQALRITGIDIPVKTLTISIKGEKMPTTEQGF</sequence>
<dbReference type="GO" id="GO:0046872">
    <property type="term" value="F:metal ion binding"/>
    <property type="evidence" value="ECO:0007669"/>
    <property type="project" value="UniProtKB-KW"/>
</dbReference>
<dbReference type="EMBL" id="PDPS01000021">
    <property type="protein sequence ID" value="PID58957.1"/>
    <property type="molecule type" value="Genomic_DNA"/>
</dbReference>
<organism evidence="5 6">
    <name type="scientific">candidate division KSB3 bacterium</name>
    <dbReference type="NCBI Taxonomy" id="2044937"/>
    <lineage>
        <taxon>Bacteria</taxon>
        <taxon>candidate division KSB3</taxon>
    </lineage>
</organism>